<gene>
    <name evidence="1" type="ORF">F5876DRAFT_68353</name>
</gene>
<proteinExistence type="predicted"/>
<evidence type="ECO:0000313" key="2">
    <source>
        <dbReference type="Proteomes" id="UP001163835"/>
    </source>
</evidence>
<reference evidence="1" key="1">
    <citation type="submission" date="2022-09" db="EMBL/GenBank/DDBJ databases">
        <title>A Global Phylogenomic Analysis of the Shiitake Genus Lentinula.</title>
        <authorList>
            <consortium name="DOE Joint Genome Institute"/>
            <person name="Sierra-Patev S."/>
            <person name="Min B."/>
            <person name="Naranjo-Ortiz M."/>
            <person name="Looney B."/>
            <person name="Konkel Z."/>
            <person name="Slot J.C."/>
            <person name="Sakamoto Y."/>
            <person name="Steenwyk J.L."/>
            <person name="Rokas A."/>
            <person name="Carro J."/>
            <person name="Camarero S."/>
            <person name="Ferreira P."/>
            <person name="Molpeceres G."/>
            <person name="Ruiz-Duenas F.J."/>
            <person name="Serrano A."/>
            <person name="Henrissat B."/>
            <person name="Drula E."/>
            <person name="Hughes K.W."/>
            <person name="Mata J.L."/>
            <person name="Ishikawa N.K."/>
            <person name="Vargas-Isla R."/>
            <person name="Ushijima S."/>
            <person name="Smith C.A."/>
            <person name="Ahrendt S."/>
            <person name="Andreopoulos W."/>
            <person name="He G."/>
            <person name="Labutti K."/>
            <person name="Lipzen A."/>
            <person name="Ng V."/>
            <person name="Riley R."/>
            <person name="Sandor L."/>
            <person name="Barry K."/>
            <person name="Martinez A.T."/>
            <person name="Xiao Y."/>
            <person name="Gibbons J.G."/>
            <person name="Terashima K."/>
            <person name="Grigoriev I.V."/>
            <person name="Hibbett D.S."/>
        </authorList>
    </citation>
    <scope>NUCLEOTIDE SEQUENCE</scope>
    <source>
        <strain evidence="1">TMI1499</strain>
    </source>
</reference>
<comment type="caution">
    <text evidence="1">The sequence shown here is derived from an EMBL/GenBank/DDBJ whole genome shotgun (WGS) entry which is preliminary data.</text>
</comment>
<evidence type="ECO:0000313" key="1">
    <source>
        <dbReference type="EMBL" id="KAJ3807157.1"/>
    </source>
</evidence>
<keyword evidence="2" id="KW-1185">Reference proteome</keyword>
<organism evidence="1 2">
    <name type="scientific">Lentinula aff. lateritia</name>
    <dbReference type="NCBI Taxonomy" id="2804960"/>
    <lineage>
        <taxon>Eukaryota</taxon>
        <taxon>Fungi</taxon>
        <taxon>Dikarya</taxon>
        <taxon>Basidiomycota</taxon>
        <taxon>Agaricomycotina</taxon>
        <taxon>Agaricomycetes</taxon>
        <taxon>Agaricomycetidae</taxon>
        <taxon>Agaricales</taxon>
        <taxon>Marasmiineae</taxon>
        <taxon>Omphalotaceae</taxon>
        <taxon>Lentinula</taxon>
    </lineage>
</organism>
<protein>
    <submittedName>
        <fullName evidence="1">Zf-MYND domain-containing protein</fullName>
    </submittedName>
</protein>
<accession>A0ACC1TRB6</accession>
<sequence>MIIAADIYCTKCKRQSSSGDKWMKCSNCRTVAYCVIIILPFNHLQSKKCQKDHWIVHKPVCKIYRPDEVWGIRILSNNGATATTGDISQYFQHELIRVSSTQSIFTQGEQCPVTRRIGIPLIIYSTGVCCAHATGLNEIAVKLRVEATDGFAPDMWLHKPGECLVVREDRKPLTRELLEALYRFISSLMGYPISDKGWASWHGLLNPSVWQMFAKKYYEDQENAGREGFDCFFPLVN</sequence>
<dbReference type="EMBL" id="MU795336">
    <property type="protein sequence ID" value="KAJ3807157.1"/>
    <property type="molecule type" value="Genomic_DNA"/>
</dbReference>
<dbReference type="Proteomes" id="UP001163835">
    <property type="component" value="Unassembled WGS sequence"/>
</dbReference>
<name>A0ACC1TRB6_9AGAR</name>